<dbReference type="Proteomes" id="UP000250784">
    <property type="component" value="Segment"/>
</dbReference>
<sequence length="867" mass="100050">MEVLDHAEFQSNDVLIGGKKTGKFKVMDDPHLMSMLSTNLYANPLRTMIQEICFNAWDAHRMGKCQDKPIDVYINDTTGLIVRDYGPGIEPEMIDEIYCTYGASTKRQDENQTGGFGLGSKSPYAYSDSFTVTNHHGNRKSMFIMRRVHDENDGGPGYDVVIDDVPTQEHGLLVTVPLKSQRDMDQAYEYLKEILFLSGIKINIHYKNEGEEVENIEAESLQPGEFILSDHERSGMYAVYGGVKYEIPNRDEYSSEFRFLQKISNQLGAIFIGFAPNTLTPMPNREGLNMRDKSIESITAQLETIQEHFMSQLVPAVKTTLLESMKIISKNPFDAHFLLYRWNRVGDYDYLHEIMSANQYQEVYDAVLNRCPEGFNNSIWVSLVKLTLDKTRTMVELMGYDKFYNSKSLIWAKVMPEYRAWRGAIQQKADVLLDGILKSENARWCSEMITLRNKLQDLTDQECSLRVKTNDSATGWNILSNVRRAGKFNEDSLSGKQKSLIQALDRKGTLIKPTAPHPDRLWFQKDGKEFRAMMVSKKIIVAKTATALNDTDFRYQEMLVPDHPRTYGHDPLHYDRWRNNRGIRPVAAIIVHKKKGHYDLVVEFLQNEGWEVYEADEPEVKVKAPPVVAEDGTIVEPEKKGPAPMYVVDYRKNNWEGDEEVKKPSTYLYATQTELNGYDRPYDEGFVSMVMQYAPKMVMIHNKAKLPKLEKAGCVSFYTRVEMIVDKLLEDKERMKIMAKHWYVSQEGNLPKEIMSIPEMQKIMKLPYYRSKQAENFQRDMEFLGKFMTQNSSWRSYDPAGVTRELKDKVQKAFAFAEDDDSVSLVRKMCKASRAFDKDALRIMCQNMKRGEQKMFAQKIARFLRTV</sequence>
<evidence type="ECO:0000259" key="1">
    <source>
        <dbReference type="Pfam" id="PF02518"/>
    </source>
</evidence>
<evidence type="ECO:0000313" key="3">
    <source>
        <dbReference type="Proteomes" id="UP000250784"/>
    </source>
</evidence>
<dbReference type="Pfam" id="PF02518">
    <property type="entry name" value="HATPase_c"/>
    <property type="match status" value="1"/>
</dbReference>
<dbReference type="InterPro" id="IPR003594">
    <property type="entry name" value="HATPase_dom"/>
</dbReference>
<dbReference type="EMBL" id="MH015256">
    <property type="protein sequence ID" value="AWY09393.1"/>
    <property type="molecule type" value="Genomic_DNA"/>
</dbReference>
<dbReference type="Gene3D" id="3.30.565.10">
    <property type="entry name" value="Histidine kinase-like ATPase, C-terminal domain"/>
    <property type="match status" value="1"/>
</dbReference>
<feature type="domain" description="Histidine kinase/HSP90-like ATPase" evidence="1">
    <location>
        <begin position="43"/>
        <end position="121"/>
    </location>
</feature>
<protein>
    <submittedName>
        <fullName evidence="2">RIIA-like protein</fullName>
    </submittedName>
</protein>
<organism evidence="2 3">
    <name type="scientific">Ruegeria phage vB_RpoP-V13</name>
    <dbReference type="NCBI Taxonomy" id="2218612"/>
    <lineage>
        <taxon>Viruses</taxon>
        <taxon>Duplodnaviria</taxon>
        <taxon>Heunggongvirae</taxon>
        <taxon>Uroviricota</taxon>
        <taxon>Caudoviricetes</taxon>
        <taxon>Schitoviridae</taxon>
        <taxon>Rhodovirinae</taxon>
        <taxon>Pomeroyivirus</taxon>
        <taxon>Pomeroyivirus V13</taxon>
    </lineage>
</organism>
<dbReference type="InterPro" id="IPR036890">
    <property type="entry name" value="HATPase_C_sf"/>
</dbReference>
<reference evidence="2 3" key="1">
    <citation type="submission" date="2018-03" db="EMBL/GenBank/DDBJ databases">
        <title>Diverse roseophage infecting Ruegeria pomeroyi DSS-3.</title>
        <authorList>
            <person name="Zhan Y."/>
            <person name="Chen F."/>
            <person name="Wommack E."/>
            <person name="Nasko D."/>
        </authorList>
    </citation>
    <scope>NUCLEOTIDE SEQUENCE [LARGE SCALE GENOMIC DNA]</scope>
</reference>
<evidence type="ECO:0000313" key="2">
    <source>
        <dbReference type="EMBL" id="AWY09393.1"/>
    </source>
</evidence>
<keyword evidence="3" id="KW-1185">Reference proteome</keyword>
<proteinExistence type="predicted"/>
<name>A0A2Z4QHG1_9CAUD</name>
<dbReference type="SUPFAM" id="SSF55874">
    <property type="entry name" value="ATPase domain of HSP90 chaperone/DNA topoisomerase II/histidine kinase"/>
    <property type="match status" value="1"/>
</dbReference>
<accession>A0A2Z4QHG1</accession>
<gene>
    <name evidence="2" type="ORF">vBRpoPV13_36</name>
</gene>